<dbReference type="PATRIC" id="fig|1299334.3.peg.3514"/>
<gene>
    <name evidence="1" type="ORF">I553_2399</name>
</gene>
<evidence type="ECO:0000313" key="1">
    <source>
        <dbReference type="EMBL" id="EUA52213.1"/>
    </source>
</evidence>
<accession>X8C9T5</accession>
<reference evidence="1" key="1">
    <citation type="submission" date="2014-01" db="EMBL/GenBank/DDBJ databases">
        <authorList>
            <person name="Brown-Elliot B."/>
            <person name="Wallace R."/>
            <person name="Lenaerts A."/>
            <person name="Ordway D."/>
            <person name="DeGroote M.A."/>
            <person name="Parker T."/>
            <person name="Sizemore C."/>
            <person name="Tallon L.J."/>
            <person name="Sadzewicz L.K."/>
            <person name="Sengamalay N."/>
            <person name="Fraser C.M."/>
            <person name="Hine E."/>
            <person name="Shefchek K.A."/>
            <person name="Das S.P."/>
            <person name="Tettelin H."/>
        </authorList>
    </citation>
    <scope>NUCLEOTIDE SEQUENCE [LARGE SCALE GENOMIC DNA]</scope>
    <source>
        <strain evidence="1">4042</strain>
    </source>
</reference>
<name>X8C9T5_MYCXE</name>
<sequence>MDRVRELMARVDPQREVPRTDELWYFEERSDVGDWLRRHGWQVTVTRRPS</sequence>
<proteinExistence type="predicted"/>
<dbReference type="GO" id="GO:0008168">
    <property type="term" value="F:methyltransferase activity"/>
    <property type="evidence" value="ECO:0007669"/>
    <property type="project" value="UniProtKB-KW"/>
</dbReference>
<keyword evidence="1" id="KW-0808">Transferase</keyword>
<comment type="caution">
    <text evidence="1">The sequence shown here is derived from an EMBL/GenBank/DDBJ whole genome shotgun (WGS) entry which is preliminary data.</text>
</comment>
<dbReference type="Gene3D" id="3.40.50.150">
    <property type="entry name" value="Vaccinia Virus protein VP39"/>
    <property type="match status" value="1"/>
</dbReference>
<dbReference type="InterPro" id="IPR029063">
    <property type="entry name" value="SAM-dependent_MTases_sf"/>
</dbReference>
<dbReference type="EMBL" id="JAOB01000033">
    <property type="protein sequence ID" value="EUA52213.1"/>
    <property type="molecule type" value="Genomic_DNA"/>
</dbReference>
<organism evidence="1">
    <name type="scientific">Mycobacterium xenopi 4042</name>
    <dbReference type="NCBI Taxonomy" id="1299334"/>
    <lineage>
        <taxon>Bacteria</taxon>
        <taxon>Bacillati</taxon>
        <taxon>Actinomycetota</taxon>
        <taxon>Actinomycetes</taxon>
        <taxon>Mycobacteriales</taxon>
        <taxon>Mycobacteriaceae</taxon>
        <taxon>Mycobacterium</taxon>
    </lineage>
</organism>
<keyword evidence="1" id="KW-0489">Methyltransferase</keyword>
<dbReference type="AlphaFoldDB" id="X8C9T5"/>
<protein>
    <submittedName>
        <fullName evidence="1">Putative S-adenosyl-L-methionine-dependent methyltransferase</fullName>
    </submittedName>
</protein>
<dbReference type="GO" id="GO:0032259">
    <property type="term" value="P:methylation"/>
    <property type="evidence" value="ECO:0007669"/>
    <property type="project" value="UniProtKB-KW"/>
</dbReference>